<feature type="transmembrane region" description="Helical" evidence="2">
    <location>
        <begin position="49"/>
        <end position="77"/>
    </location>
</feature>
<evidence type="ECO:0000256" key="2">
    <source>
        <dbReference type="SAM" id="Phobius"/>
    </source>
</evidence>
<name>A0ABN8NF39_9CNID</name>
<protein>
    <submittedName>
        <fullName evidence="3">Uncharacterized protein</fullName>
    </submittedName>
</protein>
<keyword evidence="2" id="KW-0472">Membrane</keyword>
<reference evidence="3 4" key="1">
    <citation type="submission" date="2022-05" db="EMBL/GenBank/DDBJ databases">
        <authorList>
            <consortium name="Genoscope - CEA"/>
            <person name="William W."/>
        </authorList>
    </citation>
    <scope>NUCLEOTIDE SEQUENCE [LARGE SCALE GENOMIC DNA]</scope>
</reference>
<keyword evidence="2" id="KW-0812">Transmembrane</keyword>
<keyword evidence="2" id="KW-1133">Transmembrane helix</keyword>
<dbReference type="EMBL" id="CALNXK010000019">
    <property type="protein sequence ID" value="CAH3107074.1"/>
    <property type="molecule type" value="Genomic_DNA"/>
</dbReference>
<sequence>MSNPARCLNSIFLEAVRSARSIPVSSPTDTISPPQRSTGSPKSTTDDYYFGNVTIILVVIVGIISVLLGLLVIYAVLKWKKSRSGTVSNNKPDGESIALTSSVIADGHDNNELQMHVL</sequence>
<proteinExistence type="predicted"/>
<evidence type="ECO:0000256" key="1">
    <source>
        <dbReference type="SAM" id="MobiDB-lite"/>
    </source>
</evidence>
<gene>
    <name evidence="3" type="ORF">PLOB_00015079</name>
</gene>
<comment type="caution">
    <text evidence="3">The sequence shown here is derived from an EMBL/GenBank/DDBJ whole genome shotgun (WGS) entry which is preliminary data.</text>
</comment>
<keyword evidence="4" id="KW-1185">Reference proteome</keyword>
<evidence type="ECO:0000313" key="4">
    <source>
        <dbReference type="Proteomes" id="UP001159405"/>
    </source>
</evidence>
<feature type="compositionally biased region" description="Polar residues" evidence="1">
    <location>
        <begin position="23"/>
        <end position="43"/>
    </location>
</feature>
<organism evidence="3 4">
    <name type="scientific">Porites lobata</name>
    <dbReference type="NCBI Taxonomy" id="104759"/>
    <lineage>
        <taxon>Eukaryota</taxon>
        <taxon>Metazoa</taxon>
        <taxon>Cnidaria</taxon>
        <taxon>Anthozoa</taxon>
        <taxon>Hexacorallia</taxon>
        <taxon>Scleractinia</taxon>
        <taxon>Fungiina</taxon>
        <taxon>Poritidae</taxon>
        <taxon>Porites</taxon>
    </lineage>
</organism>
<dbReference type="Proteomes" id="UP001159405">
    <property type="component" value="Unassembled WGS sequence"/>
</dbReference>
<evidence type="ECO:0000313" key="3">
    <source>
        <dbReference type="EMBL" id="CAH3107074.1"/>
    </source>
</evidence>
<feature type="region of interest" description="Disordered" evidence="1">
    <location>
        <begin position="21"/>
        <end position="46"/>
    </location>
</feature>
<accession>A0ABN8NF39</accession>